<sequence length="924" mass="101194">MKLRLRSMDQRSGGGGAAETHRVQLPDTATLSDVKAFLATKLSAAQPVPAESVRLTLNRSEELLTPDPSATLPALGLASGDLLYFTLSPLPSPSPPPQPQPQPRNPNPVVSSITGAVGPTKSHAESGSSSSMPQASCVKPGLPVASDPHPPDVVMEEAFAAIKSKSSFVVGVMKREMENAGGADGTIIYRLVVALHAALLDADFLSANPVGYRLQLPQDWSSGSFIPISMRYTLPELVEALPAVEEGMVAVLNYSLMGNFMMVYGHVPGATSEVRRLCLELPKLAPLLYLDSDEVSAAEEREIHELWRVLKDEMCLPLMISLCQLNNLSLPPCLMALPGDVKVKVLEFVRGVDLARVQCTCKELRDLAADDNLWKKKCEFNTQGEGSRVGRSWKERFGAAWKVSNNKRQKRVSPMFLNYGWGNPYSPHGFPVIGGDSDMLPFIGHPNLLGRSFGNQRRNISPSCSFGGHRHNFFAYGLKTKKEKEHDSDMRCTMCKCIYSDQRKVIGLAGKYIHDNYVQKAVAQPVHHYLVEFAVIAGWYCTSYRLPQRSKYKNPIRCQHTSACRWQDAPAEGIHFDCIIPLPINPYQLPPSGGACCSTTQASASAKDGGNGLQIPKPLEMYSPPCSAAASSQGHCFAVGANQLASLDLAMDFDEPILFPVHNASLQEGIQFYNPTGDTQLSRNMSIDKCLKGSERKGSGEGSSLLHSQEETGEMPQRELSMEHAGEKAGDADASREEYVHVRAKRGQATNSHSLAERFRREKINERMKLLQDLVPGCNKITGKAMMLDEIINYVQSLQRQVEFLSMKLSTISPELNSDLDLQDILCSQDARSTFLGCSPRLSNAHPNLYRAAQQRLSPPGFYGSLCVPNPADVHMTRTVHLASFPQQRGLIWDEELRNIAPAGFASDAAGTSSLENSDSMKVE</sequence>
<dbReference type="Gene3D" id="1.20.1280.50">
    <property type="match status" value="1"/>
</dbReference>
<dbReference type="SUPFAM" id="SSF81383">
    <property type="entry name" value="F-box domain"/>
    <property type="match status" value="1"/>
</dbReference>
<feature type="domain" description="Ubiquitin-like" evidence="7">
    <location>
        <begin position="1"/>
        <end position="88"/>
    </location>
</feature>
<feature type="compositionally biased region" description="Polar residues" evidence="6">
    <location>
        <begin position="125"/>
        <end position="134"/>
    </location>
</feature>
<keyword evidence="5" id="KW-0539">Nucleus</keyword>
<evidence type="ECO:0000259" key="8">
    <source>
        <dbReference type="PROSITE" id="PS50181"/>
    </source>
</evidence>
<protein>
    <recommendedName>
        <fullName evidence="12">BHLH domain-containing protein</fullName>
    </recommendedName>
</protein>
<evidence type="ECO:0000256" key="3">
    <source>
        <dbReference type="ARBA" id="ARBA00023015"/>
    </source>
</evidence>
<dbReference type="CDD" id="cd22165">
    <property type="entry name" value="F-box_AtSKIP22-like"/>
    <property type="match status" value="1"/>
</dbReference>
<evidence type="ECO:0000259" key="9">
    <source>
        <dbReference type="PROSITE" id="PS50888"/>
    </source>
</evidence>
<comment type="subcellular location">
    <subcellularLocation>
        <location evidence="1">Nucleus</location>
    </subcellularLocation>
</comment>
<dbReference type="PANTHER" id="PTHR47602:SF2">
    <property type="entry name" value="F-BOX PROTEIN SKIP22"/>
    <property type="match status" value="1"/>
</dbReference>
<dbReference type="SMART" id="SM00256">
    <property type="entry name" value="FBOX"/>
    <property type="match status" value="1"/>
</dbReference>
<dbReference type="Gene3D" id="3.40.1000.30">
    <property type="match status" value="1"/>
</dbReference>
<keyword evidence="4" id="KW-0804">Transcription</keyword>
<dbReference type="InterPro" id="IPR001810">
    <property type="entry name" value="F-box_dom"/>
</dbReference>
<dbReference type="InterPro" id="IPR011598">
    <property type="entry name" value="bHLH_dom"/>
</dbReference>
<evidence type="ECO:0000256" key="6">
    <source>
        <dbReference type="SAM" id="MobiDB-lite"/>
    </source>
</evidence>
<feature type="region of interest" description="Disordered" evidence="6">
    <location>
        <begin position="1"/>
        <end position="24"/>
    </location>
</feature>
<dbReference type="Gramene" id="OPUNC03G09060.1">
    <property type="protein sequence ID" value="OPUNC03G09060.1"/>
    <property type="gene ID" value="OPUNC03G09060"/>
</dbReference>
<feature type="compositionally biased region" description="Basic and acidic residues" evidence="6">
    <location>
        <begin position="716"/>
        <end position="734"/>
    </location>
</feature>
<dbReference type="PROSITE" id="PS50053">
    <property type="entry name" value="UBIQUITIN_2"/>
    <property type="match status" value="1"/>
</dbReference>
<dbReference type="CDD" id="cd18919">
    <property type="entry name" value="bHLH_AtBPE_like"/>
    <property type="match status" value="1"/>
</dbReference>
<dbReference type="GO" id="GO:0080090">
    <property type="term" value="P:regulation of primary metabolic process"/>
    <property type="evidence" value="ECO:0007669"/>
    <property type="project" value="UniProtKB-ARBA"/>
</dbReference>
<dbReference type="EnsemblPlants" id="OPUNC03G09060.1">
    <property type="protein sequence ID" value="OPUNC03G09060.1"/>
    <property type="gene ID" value="OPUNC03G09060"/>
</dbReference>
<dbReference type="InterPro" id="IPR000626">
    <property type="entry name" value="Ubiquitin-like_dom"/>
</dbReference>
<dbReference type="Gene3D" id="4.10.280.10">
    <property type="entry name" value="Helix-loop-helix DNA-binding domain"/>
    <property type="match status" value="1"/>
</dbReference>
<feature type="region of interest" description="Disordered" evidence="6">
    <location>
        <begin position="692"/>
        <end position="734"/>
    </location>
</feature>
<dbReference type="GO" id="GO:0046983">
    <property type="term" value="F:protein dimerization activity"/>
    <property type="evidence" value="ECO:0007669"/>
    <property type="project" value="InterPro"/>
</dbReference>
<evidence type="ECO:0000256" key="4">
    <source>
        <dbReference type="ARBA" id="ARBA00023163"/>
    </source>
</evidence>
<dbReference type="Pfam" id="PF12937">
    <property type="entry name" value="F-box-like"/>
    <property type="match status" value="1"/>
</dbReference>
<accession>A0A0E0KAX1</accession>
<reference evidence="10" key="1">
    <citation type="submission" date="2015-04" db="UniProtKB">
        <authorList>
            <consortium name="EnsemblPlants"/>
        </authorList>
    </citation>
    <scope>IDENTIFICATION</scope>
</reference>
<evidence type="ECO:0000256" key="1">
    <source>
        <dbReference type="ARBA" id="ARBA00004123"/>
    </source>
</evidence>
<proteinExistence type="inferred from homology"/>
<dbReference type="PANTHER" id="PTHR47602">
    <property type="entry name" value="F-BOX PROTEIN SKIP22"/>
    <property type="match status" value="1"/>
</dbReference>
<dbReference type="SUPFAM" id="SSF47459">
    <property type="entry name" value="HLH, helix-loop-helix DNA-binding domain"/>
    <property type="match status" value="1"/>
</dbReference>
<evidence type="ECO:0000256" key="5">
    <source>
        <dbReference type="ARBA" id="ARBA00023242"/>
    </source>
</evidence>
<dbReference type="AlphaFoldDB" id="A0A0E0KAX1"/>
<evidence type="ECO:0000259" key="7">
    <source>
        <dbReference type="PROSITE" id="PS50053"/>
    </source>
</evidence>
<dbReference type="OMA" id="HTSACRW"/>
<dbReference type="Pfam" id="PF00010">
    <property type="entry name" value="HLH"/>
    <property type="match status" value="1"/>
</dbReference>
<evidence type="ECO:0000313" key="11">
    <source>
        <dbReference type="Proteomes" id="UP000026962"/>
    </source>
</evidence>
<feature type="domain" description="F-box" evidence="8">
    <location>
        <begin position="331"/>
        <end position="377"/>
    </location>
</feature>
<keyword evidence="3" id="KW-0805">Transcription regulation</keyword>
<dbReference type="PROSITE" id="PS50181">
    <property type="entry name" value="FBOX"/>
    <property type="match status" value="1"/>
</dbReference>
<name>A0A0E0KAX1_ORYPU</name>
<dbReference type="Proteomes" id="UP000026962">
    <property type="component" value="Chromosome 3"/>
</dbReference>
<dbReference type="InterPro" id="IPR036638">
    <property type="entry name" value="HLH_DNA-bd_sf"/>
</dbReference>
<organism evidence="10">
    <name type="scientific">Oryza punctata</name>
    <name type="common">Red rice</name>
    <dbReference type="NCBI Taxonomy" id="4537"/>
    <lineage>
        <taxon>Eukaryota</taxon>
        <taxon>Viridiplantae</taxon>
        <taxon>Streptophyta</taxon>
        <taxon>Embryophyta</taxon>
        <taxon>Tracheophyta</taxon>
        <taxon>Spermatophyta</taxon>
        <taxon>Magnoliopsida</taxon>
        <taxon>Liliopsida</taxon>
        <taxon>Poales</taxon>
        <taxon>Poaceae</taxon>
        <taxon>BOP clade</taxon>
        <taxon>Oryzoideae</taxon>
        <taxon>Oryzeae</taxon>
        <taxon>Oryzinae</taxon>
        <taxon>Oryza</taxon>
    </lineage>
</organism>
<evidence type="ECO:0000256" key="2">
    <source>
        <dbReference type="ARBA" id="ARBA00005510"/>
    </source>
</evidence>
<dbReference type="FunFam" id="4.10.280.10:FF:000002">
    <property type="entry name" value="Basic helix-loop-helix transcription factor"/>
    <property type="match status" value="1"/>
</dbReference>
<dbReference type="SMART" id="SM00353">
    <property type="entry name" value="HLH"/>
    <property type="match status" value="1"/>
</dbReference>
<dbReference type="PROSITE" id="PS50888">
    <property type="entry name" value="BHLH"/>
    <property type="match status" value="1"/>
</dbReference>
<evidence type="ECO:0000313" key="10">
    <source>
        <dbReference type="EnsemblPlants" id="OPUNC03G09060.1"/>
    </source>
</evidence>
<comment type="similarity">
    <text evidence="2">Belongs to the bHLH protein family.</text>
</comment>
<feature type="domain" description="BHLH" evidence="9">
    <location>
        <begin position="748"/>
        <end position="798"/>
    </location>
</feature>
<keyword evidence="11" id="KW-1185">Reference proteome</keyword>
<feature type="compositionally biased region" description="Pro residues" evidence="6">
    <location>
        <begin position="90"/>
        <end position="106"/>
    </location>
</feature>
<feature type="region of interest" description="Disordered" evidence="6">
    <location>
        <begin position="87"/>
        <end position="144"/>
    </location>
</feature>
<dbReference type="GO" id="GO:0005634">
    <property type="term" value="C:nucleus"/>
    <property type="evidence" value="ECO:0007669"/>
    <property type="project" value="UniProtKB-SubCell"/>
</dbReference>
<dbReference type="InterPro" id="IPR036047">
    <property type="entry name" value="F-box-like_dom_sf"/>
</dbReference>
<dbReference type="HOGENOM" id="CLU_014131_0_0_1"/>
<evidence type="ECO:0008006" key="12">
    <source>
        <dbReference type="Google" id="ProtNLM"/>
    </source>
</evidence>
<dbReference type="eggNOG" id="ENOG502QTNJ">
    <property type="taxonomic scope" value="Eukaryota"/>
</dbReference>
<reference evidence="10" key="2">
    <citation type="submission" date="2018-05" db="EMBL/GenBank/DDBJ databases">
        <title>OpunRS2 (Oryza punctata Reference Sequence Version 2).</title>
        <authorList>
            <person name="Zhang J."/>
            <person name="Kudrna D."/>
            <person name="Lee S."/>
            <person name="Talag J."/>
            <person name="Welchert J."/>
            <person name="Wing R.A."/>
        </authorList>
    </citation>
    <scope>NUCLEOTIDE SEQUENCE [LARGE SCALE GENOMIC DNA]</scope>
</reference>
<dbReference type="CDD" id="cd17055">
    <property type="entry name" value="Ubl_AtNPL4_like"/>
    <property type="match status" value="1"/>
</dbReference>